<feature type="DNA-binding region" description="HMG box" evidence="12">
    <location>
        <begin position="650"/>
        <end position="718"/>
    </location>
</feature>
<dbReference type="Proteomes" id="UP000026961">
    <property type="component" value="Chromosome 5"/>
</dbReference>
<evidence type="ECO:0000256" key="5">
    <source>
        <dbReference type="ARBA" id="ARBA00022763"/>
    </source>
</evidence>
<comment type="similarity">
    <text evidence="1 13">Belongs to the SSRP1 family.</text>
</comment>
<evidence type="ECO:0000256" key="2">
    <source>
        <dbReference type="ARBA" id="ARBA00011111"/>
    </source>
</evidence>
<dbReference type="InterPro" id="IPR024954">
    <property type="entry name" value="SSRP1_DD"/>
</dbReference>
<evidence type="ECO:0000256" key="1">
    <source>
        <dbReference type="ARBA" id="ARBA00010060"/>
    </source>
</evidence>
<dbReference type="GO" id="GO:0048731">
    <property type="term" value="P:system development"/>
    <property type="evidence" value="ECO:0007669"/>
    <property type="project" value="UniProtKB-ARBA"/>
</dbReference>
<dbReference type="Gramene" id="OGLUM05G05400.2">
    <property type="protein sequence ID" value="OGLUM05G05400.2"/>
    <property type="gene ID" value="OGLUM05G05400"/>
</dbReference>
<feature type="compositionally biased region" description="Basic residues" evidence="14">
    <location>
        <begin position="54"/>
        <end position="64"/>
    </location>
</feature>
<dbReference type="GO" id="GO:0003677">
    <property type="term" value="F:DNA binding"/>
    <property type="evidence" value="ECO:0007669"/>
    <property type="project" value="UniProtKB-UniRule"/>
</dbReference>
<dbReference type="CDD" id="cd13230">
    <property type="entry name" value="PH1_SSRP1-like"/>
    <property type="match status" value="1"/>
</dbReference>
<keyword evidence="10 12" id="KW-0539">Nucleus</keyword>
<dbReference type="InterPro" id="IPR013719">
    <property type="entry name" value="RTT106/SPT16-like_middle_dom"/>
</dbReference>
<evidence type="ECO:0000256" key="4">
    <source>
        <dbReference type="ARBA" id="ARBA00022705"/>
    </source>
</evidence>
<protein>
    <recommendedName>
        <fullName evidence="13">FACT complex subunit SSRP1</fullName>
    </recommendedName>
</protein>
<dbReference type="eggNOG" id="KOG0526">
    <property type="taxonomic scope" value="Eukaryota"/>
</dbReference>
<feature type="domain" description="HMG box" evidence="15">
    <location>
        <begin position="650"/>
        <end position="718"/>
    </location>
</feature>
<dbReference type="SMART" id="SM01287">
    <property type="entry name" value="Rtt106"/>
    <property type="match status" value="1"/>
</dbReference>
<keyword evidence="7 12" id="KW-0238">DNA-binding</keyword>
<evidence type="ECO:0000256" key="9">
    <source>
        <dbReference type="ARBA" id="ARBA00023204"/>
    </source>
</evidence>
<feature type="region of interest" description="Disordered" evidence="14">
    <location>
        <begin position="1"/>
        <end position="38"/>
    </location>
</feature>
<evidence type="ECO:0000256" key="14">
    <source>
        <dbReference type="SAM" id="MobiDB-lite"/>
    </source>
</evidence>
<dbReference type="EnsemblPlants" id="OGLUM05G05400.2">
    <property type="protein sequence ID" value="OGLUM05G05400.2"/>
    <property type="gene ID" value="OGLUM05G05400"/>
</dbReference>
<reference evidence="16" key="2">
    <citation type="submission" date="2018-05" db="EMBL/GenBank/DDBJ databases">
        <title>OgluRS3 (Oryza glumaepatula Reference Sequence Version 3).</title>
        <authorList>
            <person name="Zhang J."/>
            <person name="Kudrna D."/>
            <person name="Lee S."/>
            <person name="Talag J."/>
            <person name="Welchert J."/>
            <person name="Wing R.A."/>
        </authorList>
    </citation>
    <scope>NUCLEOTIDE SEQUENCE [LARGE SCALE GENOMIC DNA]</scope>
</reference>
<dbReference type="FunFam" id="2.30.29.150:FF:000001">
    <property type="entry name" value="Fact complex subunit ssrp1"/>
    <property type="match status" value="1"/>
</dbReference>
<dbReference type="PROSITE" id="PS50118">
    <property type="entry name" value="HMG_BOX_2"/>
    <property type="match status" value="1"/>
</dbReference>
<dbReference type="Pfam" id="PF03531">
    <property type="entry name" value="SSrecog"/>
    <property type="match status" value="1"/>
</dbReference>
<evidence type="ECO:0000256" key="10">
    <source>
        <dbReference type="ARBA" id="ARBA00023242"/>
    </source>
</evidence>
<evidence type="ECO:0000256" key="7">
    <source>
        <dbReference type="ARBA" id="ARBA00023125"/>
    </source>
</evidence>
<keyword evidence="17" id="KW-1185">Reference proteome</keyword>
<dbReference type="Gene3D" id="2.30.29.150">
    <property type="match status" value="1"/>
</dbReference>
<dbReference type="FunFam" id="1.10.30.10:FF:000016">
    <property type="entry name" value="FACT complex subunit SSRP1"/>
    <property type="match status" value="1"/>
</dbReference>
<dbReference type="EnsemblPlants" id="OGLUM05G05400.1">
    <property type="protein sequence ID" value="OGLUM05G05400.1"/>
    <property type="gene ID" value="OGLUM05G05400"/>
</dbReference>
<dbReference type="PRINTS" id="PR00887">
    <property type="entry name" value="SSRCOGNITION"/>
</dbReference>
<feature type="region of interest" description="Disordered" evidence="14">
    <location>
        <begin position="50"/>
        <end position="107"/>
    </location>
</feature>
<organism evidence="16">
    <name type="scientific">Oryza glumipatula</name>
    <dbReference type="NCBI Taxonomy" id="40148"/>
    <lineage>
        <taxon>Eukaryota</taxon>
        <taxon>Viridiplantae</taxon>
        <taxon>Streptophyta</taxon>
        <taxon>Embryophyta</taxon>
        <taxon>Tracheophyta</taxon>
        <taxon>Spermatophyta</taxon>
        <taxon>Magnoliopsida</taxon>
        <taxon>Liliopsida</taxon>
        <taxon>Poales</taxon>
        <taxon>Poaceae</taxon>
        <taxon>BOP clade</taxon>
        <taxon>Oryzoideae</taxon>
        <taxon>Oryzeae</taxon>
        <taxon>Oryzinae</taxon>
        <taxon>Oryza</taxon>
    </lineage>
</organism>
<dbReference type="PANTHER" id="PTHR45849:SF2">
    <property type="entry name" value="FACT COMPLEX SUBUNIT SSRP1-B"/>
    <property type="match status" value="1"/>
</dbReference>
<accession>A0A0D9ZUZ6</accession>
<evidence type="ECO:0000256" key="11">
    <source>
        <dbReference type="ARBA" id="ARBA00058447"/>
    </source>
</evidence>
<dbReference type="Gene3D" id="2.30.29.30">
    <property type="entry name" value="Pleckstrin-homology domain (PH domain)/Phosphotyrosine-binding domain (PTB)"/>
    <property type="match status" value="2"/>
</dbReference>
<dbReference type="Gene3D" id="2.30.29.220">
    <property type="entry name" value="Structure-specific recognition protein (SSRP1)"/>
    <property type="match status" value="1"/>
</dbReference>
<evidence type="ECO:0000256" key="6">
    <source>
        <dbReference type="ARBA" id="ARBA00023015"/>
    </source>
</evidence>
<evidence type="ECO:0000256" key="3">
    <source>
        <dbReference type="ARBA" id="ARBA00022454"/>
    </source>
</evidence>
<dbReference type="Gene3D" id="1.10.30.10">
    <property type="entry name" value="High mobility group box domain"/>
    <property type="match status" value="1"/>
</dbReference>
<keyword evidence="6 13" id="KW-0805">Transcription regulation</keyword>
<dbReference type="GO" id="GO:0006260">
    <property type="term" value="P:DNA replication"/>
    <property type="evidence" value="ECO:0007669"/>
    <property type="project" value="UniProtKB-KW"/>
</dbReference>
<proteinExistence type="inferred from homology"/>
<dbReference type="InterPro" id="IPR050454">
    <property type="entry name" value="RTT106/SSRP1_HistChap/FACT"/>
</dbReference>
<keyword evidence="5 13" id="KW-0227">DNA damage</keyword>
<evidence type="ECO:0000313" key="16">
    <source>
        <dbReference type="EnsemblPlants" id="OGLUM05G05400.1"/>
    </source>
</evidence>
<dbReference type="SUPFAM" id="SSF47095">
    <property type="entry name" value="HMG-box"/>
    <property type="match status" value="1"/>
</dbReference>
<comment type="subcellular location">
    <subcellularLocation>
        <location evidence="13">Nucleus</location>
    </subcellularLocation>
    <subcellularLocation>
        <location evidence="13">Chromosome</location>
    </subcellularLocation>
</comment>
<feature type="compositionally biased region" description="Basic and acidic residues" evidence="14">
    <location>
        <begin position="605"/>
        <end position="616"/>
    </location>
</feature>
<reference evidence="16" key="1">
    <citation type="submission" date="2015-04" db="UniProtKB">
        <authorList>
            <consortium name="EnsemblPlants"/>
        </authorList>
    </citation>
    <scope>IDENTIFICATION</scope>
</reference>
<feature type="compositionally biased region" description="Acidic residues" evidence="14">
    <location>
        <begin position="568"/>
        <end position="579"/>
    </location>
</feature>
<dbReference type="Gramene" id="OGLUM05G05400.1">
    <property type="protein sequence ID" value="OGLUM05G05400.1"/>
    <property type="gene ID" value="OGLUM05G05400"/>
</dbReference>
<dbReference type="Pfam" id="PF08512">
    <property type="entry name" value="Rttp106-like_middle"/>
    <property type="match status" value="1"/>
</dbReference>
<dbReference type="FunFam" id="2.30.29.30:FF:000298">
    <property type="entry name" value="FACT complex subunit SSRP1"/>
    <property type="match status" value="1"/>
</dbReference>
<dbReference type="Pfam" id="PF17292">
    <property type="entry name" value="POB3_N"/>
    <property type="match status" value="1"/>
</dbReference>
<dbReference type="GO" id="GO:0031491">
    <property type="term" value="F:nucleosome binding"/>
    <property type="evidence" value="ECO:0007669"/>
    <property type="project" value="TreeGrafter"/>
</dbReference>
<keyword evidence="8 13" id="KW-0804">Transcription</keyword>
<dbReference type="InterPro" id="IPR009071">
    <property type="entry name" value="HMG_box_dom"/>
</dbReference>
<dbReference type="InterPro" id="IPR000969">
    <property type="entry name" value="SSRP1/POB3"/>
</dbReference>
<feature type="region of interest" description="Disordered" evidence="14">
    <location>
        <begin position="549"/>
        <end position="654"/>
    </location>
</feature>
<dbReference type="STRING" id="40148.A0A0D9ZUZ6"/>
<evidence type="ECO:0000313" key="17">
    <source>
        <dbReference type="Proteomes" id="UP000026961"/>
    </source>
</evidence>
<evidence type="ECO:0000256" key="8">
    <source>
        <dbReference type="ARBA" id="ARBA00023163"/>
    </source>
</evidence>
<evidence type="ECO:0000256" key="12">
    <source>
        <dbReference type="PROSITE-ProRule" id="PRU00267"/>
    </source>
</evidence>
<keyword evidence="4 13" id="KW-0235">DNA replication</keyword>
<evidence type="ECO:0000259" key="15">
    <source>
        <dbReference type="PROSITE" id="PS50118"/>
    </source>
</evidence>
<feature type="compositionally biased region" description="Basic and acidic residues" evidence="14">
    <location>
        <begin position="628"/>
        <end position="638"/>
    </location>
</feature>
<sequence>MSPPVSVRSLSRPNAYINAPRAPLSLPKSQKPHPKRRRLSLSLSLLFFSPPRRGSSRARRRKRDARADRGGGVGAGIHRVHRLRRRRRKRGAMTDGHHFNNISLGGRGGNNPGQFKLYSGGLAWKRQGGGKTIEVEKSDITSVTWMAIPRSYQLGVSTKEGLFYRFFGFREQDISSLTNFMEKNMRITPEEKQLSVGGHNWGGIEINGNMLSFNVGSKEAFEVSLADVAQTQMQGKTDVVLEFHVDDTTGGNEKDSLMDLSFHVPTSNTQFPGDENRPSAQVLWQAILNKADVGSSEEAVVTFDGIAILTPRGRYSVELHLSFLRLQGQANDFKIQYSNILRLFVLPKSNNPHTFVVITLDPPIRKGQTLYPHIVIQFETEAVVQRDLTLSDEVLAEKYKDRLENSYQGLIHEVFSKVLRGLSGAKVTRPSTFRSCQDGYAVKSSLKAEDGLLYPLEKGFFFLPKPPTLILHEEIEYVEFERHGAGGASISSHYFDLLVKLKNDQEHLFRNIQRNEYHNLFNFISGKHLKILNLGEAQGRAGGVTAVLQSTDDDAVDPHLERIRNQTGDDESDEEDEDFVADKDDSGSPTDDSGEEGSDASLSGGEKEKSSKKEASSSKAPLKKRKPKGGDAAEGSEKRKPKKKKDPNAPKRAIAPFMYFSKAERANLKNSNPELATTEIAKKLGERWQKMTAEEKQPYVEQSQVDKKRYAEESAAYRGAAAMDVDSGPASD</sequence>
<keyword evidence="9 13" id="KW-0234">DNA repair</keyword>
<dbReference type="CDD" id="cd13231">
    <property type="entry name" value="PH2_SSRP1-like"/>
    <property type="match status" value="1"/>
</dbReference>
<name>A0A0D9ZUZ6_9ORYZ</name>
<dbReference type="GO" id="GO:0006281">
    <property type="term" value="P:DNA repair"/>
    <property type="evidence" value="ECO:0007669"/>
    <property type="project" value="UniProtKB-KW"/>
</dbReference>
<dbReference type="SMART" id="SM00398">
    <property type="entry name" value="HMG"/>
    <property type="match status" value="1"/>
</dbReference>
<dbReference type="PANTHER" id="PTHR45849">
    <property type="entry name" value="FACT COMPLEX SUBUNIT SSRP1"/>
    <property type="match status" value="1"/>
</dbReference>
<dbReference type="Pfam" id="PF21103">
    <property type="entry name" value="PH1_SSRP1-like"/>
    <property type="match status" value="1"/>
</dbReference>
<dbReference type="InterPro" id="IPR038167">
    <property type="entry name" value="SSRP1_sf"/>
</dbReference>
<comment type="subunit">
    <text evidence="2">Component of the FACT complex, a stable heterodimer of SPT16 and SSRP1.</text>
</comment>
<feature type="compositionally biased region" description="Low complexity" evidence="14">
    <location>
        <begin position="1"/>
        <end position="13"/>
    </location>
</feature>
<comment type="function">
    <text evidence="11">Component of the FACT complex, a general chromatin factor that acts to reorganize nucleosomes. The FACT complex is involved in multiple processes that require DNA as a template such as mRNA elongation, DNA replication and DNA repair. During transcription elongation the FACT complex acts as a histone chaperone that both destabilizes and restores nucleosomal structure. It facilitates the passage of RNA polymerase II and transcription by promoting the dissociation of one histone H2A-H2B dimer from the nucleosome, then subsequently promotes the reestablishment of the nucleosome following the passage of RNA polymerase II. Binds specifically to double-stranded DNA.</text>
</comment>
<evidence type="ECO:0000256" key="13">
    <source>
        <dbReference type="RuleBase" id="RU364013"/>
    </source>
</evidence>
<dbReference type="Pfam" id="PF00505">
    <property type="entry name" value="HMG_box"/>
    <property type="match status" value="1"/>
</dbReference>
<dbReference type="SUPFAM" id="SSF50729">
    <property type="entry name" value="PH domain-like"/>
    <property type="match status" value="1"/>
</dbReference>
<dbReference type="InterPro" id="IPR036910">
    <property type="entry name" value="HMG_box_dom_sf"/>
</dbReference>
<feature type="compositionally biased region" description="Basic residues" evidence="14">
    <location>
        <begin position="78"/>
        <end position="91"/>
    </location>
</feature>
<dbReference type="GO" id="GO:0042393">
    <property type="term" value="F:histone binding"/>
    <property type="evidence" value="ECO:0007669"/>
    <property type="project" value="TreeGrafter"/>
</dbReference>
<dbReference type="FunFam" id="2.30.29.30:FF:000214">
    <property type="entry name" value="FACT complex subunit SSRP1"/>
    <property type="match status" value="1"/>
</dbReference>
<dbReference type="InterPro" id="IPR035417">
    <property type="entry name" value="SSRP1/POB3_N"/>
</dbReference>
<dbReference type="AlphaFoldDB" id="A0A0D9ZUZ6"/>
<keyword evidence="3 13" id="KW-0158">Chromosome</keyword>
<dbReference type="InterPro" id="IPR011993">
    <property type="entry name" value="PH-like_dom_sf"/>
</dbReference>
<dbReference type="HOGENOM" id="CLU_017374_2_2_1"/>
<dbReference type="GO" id="GO:0035101">
    <property type="term" value="C:FACT complex"/>
    <property type="evidence" value="ECO:0007669"/>
    <property type="project" value="TreeGrafter"/>
</dbReference>
<dbReference type="FunFam" id="2.30.29.220:FF:000002">
    <property type="entry name" value="FACT complex subunit SSRP1"/>
    <property type="match status" value="1"/>
</dbReference>
<dbReference type="InterPro" id="IPR048993">
    <property type="entry name" value="SSRP1-like_PH1"/>
</dbReference>